<proteinExistence type="predicted"/>
<dbReference type="RefSeq" id="WP_023599647.1">
    <property type="nucleotide sequence ID" value="NC_022909.1"/>
</dbReference>
<keyword evidence="1" id="KW-1133">Transmembrane helix</keyword>
<evidence type="ECO:0000256" key="1">
    <source>
        <dbReference type="SAM" id="Phobius"/>
    </source>
</evidence>
<dbReference type="Pfam" id="PF11457">
    <property type="entry name" value="DUF3021"/>
    <property type="match status" value="1"/>
</dbReference>
<protein>
    <recommendedName>
        <fullName evidence="4">DUF3021 domain-containing protein</fullName>
    </recommendedName>
</protein>
<name>A0A7D9N6U5_LACJH</name>
<evidence type="ECO:0008006" key="4">
    <source>
        <dbReference type="Google" id="ProtNLM"/>
    </source>
</evidence>
<evidence type="ECO:0000313" key="2">
    <source>
        <dbReference type="EMBL" id="AHA97419.1"/>
    </source>
</evidence>
<dbReference type="KEGG" id="ljn:T285_05155"/>
<keyword evidence="1" id="KW-0472">Membrane</keyword>
<sequence>MKDFIKNFIKSGMKAAGFGPLILVIFYYIYSFTINFHTISIQNVNKNILSSLLLAFIAGGISAVFKVEKISLGLATMIDAIVIYVDYLLFYVFNNWIELQIIPFLVFTALYIIVYLIIWLCIYHQVKIQVKQLNHKL</sequence>
<gene>
    <name evidence="2" type="ORF">T285_05155</name>
</gene>
<feature type="transmembrane region" description="Helical" evidence="1">
    <location>
        <begin position="72"/>
        <end position="93"/>
    </location>
</feature>
<feature type="transmembrane region" description="Helical" evidence="1">
    <location>
        <begin position="21"/>
        <end position="41"/>
    </location>
</feature>
<dbReference type="Proteomes" id="UP000018522">
    <property type="component" value="Chromosome"/>
</dbReference>
<dbReference type="AlphaFoldDB" id="A0A7D9N6U5"/>
<feature type="transmembrane region" description="Helical" evidence="1">
    <location>
        <begin position="47"/>
        <end position="65"/>
    </location>
</feature>
<feature type="transmembrane region" description="Helical" evidence="1">
    <location>
        <begin position="99"/>
        <end position="122"/>
    </location>
</feature>
<organism evidence="2 3">
    <name type="scientific">Lactobacillus johnsonii N6.2</name>
    <dbReference type="NCBI Taxonomy" id="1408186"/>
    <lineage>
        <taxon>Bacteria</taxon>
        <taxon>Bacillati</taxon>
        <taxon>Bacillota</taxon>
        <taxon>Bacilli</taxon>
        <taxon>Lactobacillales</taxon>
        <taxon>Lactobacillaceae</taxon>
        <taxon>Lactobacillus</taxon>
    </lineage>
</organism>
<dbReference type="InterPro" id="IPR021560">
    <property type="entry name" value="DUF3021"/>
</dbReference>
<evidence type="ECO:0000313" key="3">
    <source>
        <dbReference type="Proteomes" id="UP000018522"/>
    </source>
</evidence>
<keyword evidence="1" id="KW-0812">Transmembrane</keyword>
<dbReference type="EMBL" id="CP006811">
    <property type="protein sequence ID" value="AHA97419.1"/>
    <property type="molecule type" value="Genomic_DNA"/>
</dbReference>
<accession>A0A7D9N6U5</accession>
<reference evidence="2 3" key="1">
    <citation type="journal article" date="2014" name="Genome Announc.">
        <title>Complete Genome Sequences of Lactobacillus johnsonii Strain N6.2 and Lactobacillus reuteri Strain TD1.</title>
        <authorList>
            <person name="Leonard M.T."/>
            <person name="Valladares R.B."/>
            <person name="Ardissone A."/>
            <person name="Gonzalez C.F."/>
            <person name="Lorca G.L."/>
            <person name="Triplett E.W."/>
        </authorList>
    </citation>
    <scope>NUCLEOTIDE SEQUENCE [LARGE SCALE GENOMIC DNA]</scope>
    <source>
        <strain evidence="2 3">N6.2</strain>
    </source>
</reference>